<keyword evidence="3" id="KW-1185">Reference proteome</keyword>
<feature type="region of interest" description="Disordered" evidence="1">
    <location>
        <begin position="43"/>
        <end position="96"/>
    </location>
</feature>
<evidence type="ECO:0000313" key="3">
    <source>
        <dbReference type="Proteomes" id="UP000182841"/>
    </source>
</evidence>
<proteinExistence type="predicted"/>
<evidence type="ECO:0000256" key="1">
    <source>
        <dbReference type="SAM" id="MobiDB-lite"/>
    </source>
</evidence>
<reference evidence="3" key="1">
    <citation type="submission" date="2016-10" db="EMBL/GenBank/DDBJ databases">
        <authorList>
            <person name="Varghese N."/>
            <person name="Submissions S."/>
        </authorList>
    </citation>
    <scope>NUCLEOTIDE SEQUENCE [LARGE SCALE GENOMIC DNA]</scope>
    <source>
        <strain evidence="3">CGMCC 4.6825</strain>
    </source>
</reference>
<organism evidence="2 3">
    <name type="scientific">Streptomyces qinglanensis</name>
    <dbReference type="NCBI Taxonomy" id="943816"/>
    <lineage>
        <taxon>Bacteria</taxon>
        <taxon>Bacillati</taxon>
        <taxon>Actinomycetota</taxon>
        <taxon>Actinomycetes</taxon>
        <taxon>Kitasatosporales</taxon>
        <taxon>Streptomycetaceae</taxon>
        <taxon>Streptomyces</taxon>
    </lineage>
</organism>
<name>A0A1H9SSP7_9ACTN</name>
<protein>
    <submittedName>
        <fullName evidence="2">Uncharacterized protein</fullName>
    </submittedName>
</protein>
<feature type="compositionally biased region" description="Low complexity" evidence="1">
    <location>
        <begin position="58"/>
        <end position="69"/>
    </location>
</feature>
<feature type="region of interest" description="Disordered" evidence="1">
    <location>
        <begin position="129"/>
        <end position="201"/>
    </location>
</feature>
<dbReference type="Proteomes" id="UP000182841">
    <property type="component" value="Unassembled WGS sequence"/>
</dbReference>
<dbReference type="AlphaFoldDB" id="A0A1H9SSP7"/>
<sequence>MPFTSGIRAWPSGRFAAGIPTDMGRSDRSVIRSIFEPYVPRSTGFGSVRSPLSRPACSPSRSRTATSPARRGHRVRRGPGGGAWPTPWPSTTPQTAGAWSLRAGRTTTKATAATYSLTWQRTRSRPALPGRCADAAHRPAAATAPLAPLAGTAPTTRPAPAAQRSPLREASDRKARVTVSGPVGAARRTEAAPAPDAMLRPPLRAVHPLSTCLSLSIQRGQGPRREPRRLQRSLQPARRPSPGRKRSPLSLRPFPTATHAPCPCFKSHITVKPPGPPWPPMCTSGSIANREDFVRGCERMSSGRAGLGGSAGGRFSRPPS</sequence>
<gene>
    <name evidence="2" type="ORF">SAMN05421870_10569</name>
</gene>
<feature type="region of interest" description="Disordered" evidence="1">
    <location>
        <begin position="300"/>
        <end position="320"/>
    </location>
</feature>
<feature type="region of interest" description="Disordered" evidence="1">
    <location>
        <begin position="215"/>
        <end position="255"/>
    </location>
</feature>
<accession>A0A1H9SSP7</accession>
<feature type="compositionally biased region" description="Basic and acidic residues" evidence="1">
    <location>
        <begin position="166"/>
        <end position="175"/>
    </location>
</feature>
<feature type="compositionally biased region" description="Low complexity" evidence="1">
    <location>
        <begin position="138"/>
        <end position="162"/>
    </location>
</feature>
<dbReference type="EMBL" id="FOGO01000005">
    <property type="protein sequence ID" value="SER88030.1"/>
    <property type="molecule type" value="Genomic_DNA"/>
</dbReference>
<evidence type="ECO:0000313" key="2">
    <source>
        <dbReference type="EMBL" id="SER88030.1"/>
    </source>
</evidence>